<dbReference type="Proteomes" id="UP000015101">
    <property type="component" value="Unassembled WGS sequence"/>
</dbReference>
<dbReference type="GO" id="GO:0007165">
    <property type="term" value="P:signal transduction"/>
    <property type="evidence" value="ECO:0000318"/>
    <property type="project" value="GO_Central"/>
</dbReference>
<reference evidence="3" key="3">
    <citation type="submission" date="2015-06" db="UniProtKB">
        <authorList>
            <consortium name="EnsemblMetazoa"/>
        </authorList>
    </citation>
    <scope>IDENTIFICATION</scope>
</reference>
<dbReference type="EMBL" id="KB097304">
    <property type="protein sequence ID" value="ESN97648.1"/>
    <property type="molecule type" value="Genomic_DNA"/>
</dbReference>
<dbReference type="OrthoDB" id="6082435at2759"/>
<dbReference type="GeneID" id="20206388"/>
<dbReference type="RefSeq" id="XP_009024114.1">
    <property type="nucleotide sequence ID" value="XM_009025866.1"/>
</dbReference>
<dbReference type="GO" id="GO:0004888">
    <property type="term" value="F:transmembrane signaling receptor activity"/>
    <property type="evidence" value="ECO:0000318"/>
    <property type="project" value="GO_Central"/>
</dbReference>
<evidence type="ECO:0000313" key="4">
    <source>
        <dbReference type="Proteomes" id="UP000015101"/>
    </source>
</evidence>
<reference evidence="4" key="1">
    <citation type="submission" date="2012-12" db="EMBL/GenBank/DDBJ databases">
        <authorList>
            <person name="Hellsten U."/>
            <person name="Grimwood J."/>
            <person name="Chapman J.A."/>
            <person name="Shapiro H."/>
            <person name="Aerts A."/>
            <person name="Otillar R.P."/>
            <person name="Terry A.Y."/>
            <person name="Boore J.L."/>
            <person name="Simakov O."/>
            <person name="Marletaz F."/>
            <person name="Cho S.-J."/>
            <person name="Edsinger-Gonzales E."/>
            <person name="Havlak P."/>
            <person name="Kuo D.-H."/>
            <person name="Larsson T."/>
            <person name="Lv J."/>
            <person name="Arendt D."/>
            <person name="Savage R."/>
            <person name="Osoegawa K."/>
            <person name="de Jong P."/>
            <person name="Lindberg D.R."/>
            <person name="Seaver E.C."/>
            <person name="Weisblat D.A."/>
            <person name="Putnam N.H."/>
            <person name="Grigoriev I.V."/>
            <person name="Rokhsar D.S."/>
        </authorList>
    </citation>
    <scope>NUCLEOTIDE SEQUENCE</scope>
</reference>
<dbReference type="InParanoid" id="T1FC39"/>
<keyword evidence="4" id="KW-1185">Reference proteome</keyword>
<proteinExistence type="predicted"/>
<dbReference type="KEGG" id="hro:HELRODRAFT_177703"/>
<organism evidence="3 4">
    <name type="scientific">Helobdella robusta</name>
    <name type="common">Californian leech</name>
    <dbReference type="NCBI Taxonomy" id="6412"/>
    <lineage>
        <taxon>Eukaryota</taxon>
        <taxon>Metazoa</taxon>
        <taxon>Spiralia</taxon>
        <taxon>Lophotrochozoa</taxon>
        <taxon>Annelida</taxon>
        <taxon>Clitellata</taxon>
        <taxon>Hirudinea</taxon>
        <taxon>Rhynchobdellida</taxon>
        <taxon>Glossiphoniidae</taxon>
        <taxon>Helobdella</taxon>
    </lineage>
</organism>
<evidence type="ECO:0000313" key="3">
    <source>
        <dbReference type="EnsemblMetazoa" id="HelroP177703"/>
    </source>
</evidence>
<dbReference type="HOGENOM" id="CLU_1534230_0_0_1"/>
<dbReference type="Pfam" id="PF01822">
    <property type="entry name" value="WSC"/>
    <property type="match status" value="1"/>
</dbReference>
<dbReference type="PROSITE" id="PS51212">
    <property type="entry name" value="WSC"/>
    <property type="match status" value="1"/>
</dbReference>
<feature type="domain" description="WSC" evidence="1">
    <location>
        <begin position="53"/>
        <end position="139"/>
    </location>
</feature>
<dbReference type="GO" id="GO:0005886">
    <property type="term" value="C:plasma membrane"/>
    <property type="evidence" value="ECO:0000318"/>
    <property type="project" value="GO_Central"/>
</dbReference>
<dbReference type="EMBL" id="AMQM01006142">
    <property type="status" value="NOT_ANNOTATED_CDS"/>
    <property type="molecule type" value="Genomic_DNA"/>
</dbReference>
<name>T1FC39_HELRO</name>
<accession>T1FC39</accession>
<reference evidence="2 4" key="2">
    <citation type="journal article" date="2013" name="Nature">
        <title>Insights into bilaterian evolution from three spiralian genomes.</title>
        <authorList>
            <person name="Simakov O."/>
            <person name="Marletaz F."/>
            <person name="Cho S.J."/>
            <person name="Edsinger-Gonzales E."/>
            <person name="Havlak P."/>
            <person name="Hellsten U."/>
            <person name="Kuo D.H."/>
            <person name="Larsson T."/>
            <person name="Lv J."/>
            <person name="Arendt D."/>
            <person name="Savage R."/>
            <person name="Osoegawa K."/>
            <person name="de Jong P."/>
            <person name="Grimwood J."/>
            <person name="Chapman J.A."/>
            <person name="Shapiro H."/>
            <person name="Aerts A."/>
            <person name="Otillar R.P."/>
            <person name="Terry A.Y."/>
            <person name="Boore J.L."/>
            <person name="Grigoriev I.V."/>
            <person name="Lindberg D.R."/>
            <person name="Seaver E.C."/>
            <person name="Weisblat D.A."/>
            <person name="Putnam N.H."/>
            <person name="Rokhsar D.S."/>
        </authorList>
    </citation>
    <scope>NUCLEOTIDE SEQUENCE</scope>
</reference>
<protein>
    <recommendedName>
        <fullName evidence="1">WSC domain-containing protein</fullName>
    </recommendedName>
</protein>
<dbReference type="InterPro" id="IPR002889">
    <property type="entry name" value="WSC_carb-bd"/>
</dbReference>
<evidence type="ECO:0000259" key="1">
    <source>
        <dbReference type="PROSITE" id="PS51212"/>
    </source>
</evidence>
<dbReference type="AlphaFoldDB" id="T1FC39"/>
<dbReference type="EnsemblMetazoa" id="HelroT177703">
    <property type="protein sequence ID" value="HelroP177703"/>
    <property type="gene ID" value="HelroG177703"/>
</dbReference>
<evidence type="ECO:0000313" key="2">
    <source>
        <dbReference type="EMBL" id="ESN97648.1"/>
    </source>
</evidence>
<dbReference type="CTD" id="20206388"/>
<sequence length="184" mass="20997">MAMMTPTDTVDCAERELCLMALRKLSLVVFVVLFASYHPSAAVKRVNDTVLMLRKYKGCYFPQFTGSGRVKDLNGQITLHKCLQLCKEYSYYGMEEGRTCHCEKKLDIYSRVEEDECDRLCPNGYPCGGSIFVSFYESRYVIQVGCFEKVAFESKINIPGVRDLDICLNVCQEIKKYSAFAVSY</sequence>
<gene>
    <name evidence="3" type="primary">20206388</name>
    <name evidence="2" type="ORF">HELRODRAFT_177703</name>
</gene>